<dbReference type="SMART" id="SM01090">
    <property type="entry name" value="Copper-fist"/>
    <property type="match status" value="1"/>
</dbReference>
<name>A0A0P1KX70_9SACH</name>
<keyword evidence="7" id="KW-0539">Nucleus</keyword>
<evidence type="ECO:0000256" key="5">
    <source>
        <dbReference type="ARBA" id="ARBA00023015"/>
    </source>
</evidence>
<dbReference type="GO" id="GO:0000978">
    <property type="term" value="F:RNA polymerase II cis-regulatory region sequence-specific DNA binding"/>
    <property type="evidence" value="ECO:0007669"/>
    <property type="project" value="TreeGrafter"/>
</dbReference>
<accession>A0A0P1KX70</accession>
<evidence type="ECO:0000256" key="3">
    <source>
        <dbReference type="ARBA" id="ARBA00022833"/>
    </source>
</evidence>
<evidence type="ECO:0000256" key="7">
    <source>
        <dbReference type="ARBA" id="ARBA00023242"/>
    </source>
</evidence>
<dbReference type="InterPro" id="IPR001083">
    <property type="entry name" value="Cu_fist_DNA-bd_dom"/>
</dbReference>
<dbReference type="SMART" id="SM00412">
    <property type="entry name" value="Cu_FIST"/>
    <property type="match status" value="1"/>
</dbReference>
<dbReference type="GO" id="GO:0000981">
    <property type="term" value="F:DNA-binding transcription factor activity, RNA polymerase II-specific"/>
    <property type="evidence" value="ECO:0007669"/>
    <property type="project" value="TreeGrafter"/>
</dbReference>
<gene>
    <name evidence="9" type="ORF">LAQU0_S01e08966g</name>
</gene>
<evidence type="ECO:0000259" key="8">
    <source>
        <dbReference type="PROSITE" id="PS50073"/>
    </source>
</evidence>
<sequence length="391" mass="43988">MIIFDGEKYSCVSCIRGHRSSTCKHSNRMLVKVRTRGRPSAQTVRKVILVDASSQVSSGIYEEGDDGSPSCCSSAGARSCPKMNKQPILFLRTMSMQKALLVDGALKIMIEDNDPNFQGRYKFVSEKDYLLNHLNTSQKGCITGTEGITRPDGSEPQSLERFLNESMSSSSSSNKQELSEVKFEGHNETLTYPVQNIPRESENASPEIANNSMVELFTHKGVYLSTQCSCAEGNCLCVNCLIHRKEEELEKYIQQSGVPLSTIGNGRIMFPDDHSPNNSFVCRSPAEDCASPECLLHPEEIIPLNQIFLYGLVNIPLRRKHIIKFRHKLIPSKFWWRLLKEELPSMPQDQWAKFDLLSWFEHIIKSYDSEIPNELGGDGANLHTMGLMMNA</sequence>
<evidence type="ECO:0000313" key="9">
    <source>
        <dbReference type="EMBL" id="CUS20541.1"/>
    </source>
</evidence>
<dbReference type="Proteomes" id="UP000236544">
    <property type="component" value="Unassembled WGS sequence"/>
</dbReference>
<dbReference type="PANTHER" id="PTHR28088:SF7">
    <property type="entry name" value="METAL-BINDING ACTIVATOR 1"/>
    <property type="match status" value="1"/>
</dbReference>
<keyword evidence="10" id="KW-1185">Reference proteome</keyword>
<evidence type="ECO:0000256" key="1">
    <source>
        <dbReference type="ARBA" id="ARBA00004123"/>
    </source>
</evidence>
<dbReference type="InterPro" id="IPR036395">
    <property type="entry name" value="Cu_fist_DNA-bd_dom_sf"/>
</dbReference>
<dbReference type="SUPFAM" id="SSF57879">
    <property type="entry name" value="Zinc domain conserved in yeast copper-regulated transcription factors"/>
    <property type="match status" value="1"/>
</dbReference>
<dbReference type="FunFam" id="3.90.430.10:FF:000001">
    <property type="entry name" value="Copper fist DNA-binding protein"/>
    <property type="match status" value="1"/>
</dbReference>
<keyword evidence="2" id="KW-0479">Metal-binding</keyword>
<comment type="subcellular location">
    <subcellularLocation>
        <location evidence="1">Nucleus</location>
    </subcellularLocation>
</comment>
<dbReference type="OrthoDB" id="5600085at2759"/>
<evidence type="ECO:0000256" key="6">
    <source>
        <dbReference type="ARBA" id="ARBA00023163"/>
    </source>
</evidence>
<dbReference type="GO" id="GO:0045944">
    <property type="term" value="P:positive regulation of transcription by RNA polymerase II"/>
    <property type="evidence" value="ECO:0007669"/>
    <property type="project" value="TreeGrafter"/>
</dbReference>
<proteinExistence type="predicted"/>
<keyword evidence="6" id="KW-0804">Transcription</keyword>
<dbReference type="EMBL" id="LN890560">
    <property type="protein sequence ID" value="CUS20541.1"/>
    <property type="molecule type" value="Genomic_DNA"/>
</dbReference>
<evidence type="ECO:0000313" key="10">
    <source>
        <dbReference type="Proteomes" id="UP000236544"/>
    </source>
</evidence>
<dbReference type="InterPro" id="IPR051763">
    <property type="entry name" value="Copper_Homeo_Regul"/>
</dbReference>
<dbReference type="AlphaFoldDB" id="A0A0P1KX70"/>
<dbReference type="PRINTS" id="PR00617">
    <property type="entry name" value="COPPERFIST"/>
</dbReference>
<evidence type="ECO:0000256" key="2">
    <source>
        <dbReference type="ARBA" id="ARBA00022723"/>
    </source>
</evidence>
<protein>
    <submittedName>
        <fullName evidence="9">LAQU0S01e08966g1_1</fullName>
    </submittedName>
</protein>
<dbReference type="PANTHER" id="PTHR28088">
    <property type="entry name" value="TRANSCRIPTIONAL ACTIVATOR HAA1-RELATED"/>
    <property type="match status" value="1"/>
</dbReference>
<organism evidence="9 10">
    <name type="scientific">Lachancea quebecensis</name>
    <dbReference type="NCBI Taxonomy" id="1654605"/>
    <lineage>
        <taxon>Eukaryota</taxon>
        <taxon>Fungi</taxon>
        <taxon>Dikarya</taxon>
        <taxon>Ascomycota</taxon>
        <taxon>Saccharomycotina</taxon>
        <taxon>Saccharomycetes</taxon>
        <taxon>Saccharomycetales</taxon>
        <taxon>Saccharomycetaceae</taxon>
        <taxon>Lachancea</taxon>
    </lineage>
</organism>
<dbReference type="GO" id="GO:0006879">
    <property type="term" value="P:intracellular iron ion homeostasis"/>
    <property type="evidence" value="ECO:0007669"/>
    <property type="project" value="TreeGrafter"/>
</dbReference>
<keyword evidence="3" id="KW-0862">Zinc</keyword>
<dbReference type="GO" id="GO:0006878">
    <property type="term" value="P:intracellular copper ion homeostasis"/>
    <property type="evidence" value="ECO:0007669"/>
    <property type="project" value="TreeGrafter"/>
</dbReference>
<dbReference type="GO" id="GO:0005507">
    <property type="term" value="F:copper ion binding"/>
    <property type="evidence" value="ECO:0007669"/>
    <property type="project" value="InterPro"/>
</dbReference>
<dbReference type="PROSITE" id="PS50073">
    <property type="entry name" value="COPPER_FIST_2"/>
    <property type="match status" value="1"/>
</dbReference>
<dbReference type="Pfam" id="PF00649">
    <property type="entry name" value="Copper-fist"/>
    <property type="match status" value="1"/>
</dbReference>
<evidence type="ECO:0000256" key="4">
    <source>
        <dbReference type="ARBA" id="ARBA00023008"/>
    </source>
</evidence>
<dbReference type="GO" id="GO:0005634">
    <property type="term" value="C:nucleus"/>
    <property type="evidence" value="ECO:0007669"/>
    <property type="project" value="UniProtKB-SubCell"/>
</dbReference>
<dbReference type="Gene3D" id="3.90.430.10">
    <property type="entry name" value="Copper fist DNA-binding domain"/>
    <property type="match status" value="1"/>
</dbReference>
<keyword evidence="5" id="KW-0805">Transcription regulation</keyword>
<keyword evidence="4" id="KW-0186">Copper</keyword>
<reference evidence="10" key="1">
    <citation type="submission" date="2015-10" db="EMBL/GenBank/DDBJ databases">
        <authorList>
            <person name="Devillers H."/>
        </authorList>
    </citation>
    <scope>NUCLEOTIDE SEQUENCE [LARGE SCALE GENOMIC DNA]</scope>
</reference>
<feature type="domain" description="Copper-fist" evidence="8">
    <location>
        <begin position="1"/>
        <end position="40"/>
    </location>
</feature>